<dbReference type="RefSeq" id="WP_008701745.1">
    <property type="nucleotide sequence ID" value="NZ_AKBT01000001.1"/>
</dbReference>
<keyword evidence="1" id="KW-0472">Membrane</keyword>
<dbReference type="KEGG" id="fne:FSDG_01481"/>
<sequence length="222" mass="26996">MIKLLNLNKLIFFLNQIYFKAFRINDEQSLEYQVLISFMFIHKLTRKNIYKDVGYIGSNEISFNEKELKKVFSFIEKMISKIHRKTLEKLNDRNKKSYFLGMLRRIDKEKYLKFKLIKNKKNRNEYYITMTSQGYSYQYNGYKRPDVRLQETANLFALFTILGGIFIWLENSENKILYLETKGERIYTLIIYTFVFLLYLLRKKRIIWKSIILLIIIFLMIA</sequence>
<proteinExistence type="predicted"/>
<dbReference type="AlphaFoldDB" id="A0A140PT33"/>
<dbReference type="EMBL" id="CP007062">
    <property type="protein sequence ID" value="EEO42922.1"/>
    <property type="molecule type" value="Genomic_DNA"/>
</dbReference>
<feature type="transmembrane region" description="Helical" evidence="1">
    <location>
        <begin position="152"/>
        <end position="169"/>
    </location>
</feature>
<protein>
    <submittedName>
        <fullName evidence="2">Uncharacterized protein</fullName>
    </submittedName>
</protein>
<evidence type="ECO:0000256" key="1">
    <source>
        <dbReference type="SAM" id="Phobius"/>
    </source>
</evidence>
<keyword evidence="1" id="KW-1133">Transmembrane helix</keyword>
<feature type="transmembrane region" description="Helical" evidence="1">
    <location>
        <begin position="206"/>
        <end position="221"/>
    </location>
</feature>
<gene>
    <name evidence="2" type="ORF">FSDG_01481</name>
</gene>
<organism evidence="2">
    <name type="scientific">Fusobacterium animalis 7_1</name>
    <dbReference type="NCBI Taxonomy" id="457405"/>
    <lineage>
        <taxon>Bacteria</taxon>
        <taxon>Fusobacteriati</taxon>
        <taxon>Fusobacteriota</taxon>
        <taxon>Fusobacteriia</taxon>
        <taxon>Fusobacteriales</taxon>
        <taxon>Fusobacteriaceae</taxon>
        <taxon>Fusobacterium</taxon>
    </lineage>
</organism>
<evidence type="ECO:0000313" key="2">
    <source>
        <dbReference type="EMBL" id="EEO42922.1"/>
    </source>
</evidence>
<dbReference type="HOGENOM" id="CLU_1243823_0_0_0"/>
<feature type="transmembrane region" description="Helical" evidence="1">
    <location>
        <begin position="185"/>
        <end position="201"/>
    </location>
</feature>
<accession>A0A140PT33</accession>
<keyword evidence="1" id="KW-0812">Transmembrane</keyword>
<evidence type="ECO:0000313" key="3">
    <source>
        <dbReference type="Proteomes" id="UP000002799"/>
    </source>
</evidence>
<name>A0A140PT33_9FUSO</name>
<reference evidence="2 3" key="1">
    <citation type="submission" date="2013-11" db="EMBL/GenBank/DDBJ databases">
        <title>The Genome Sequence of Fusobacterium sp. 7_1.</title>
        <authorList>
            <consortium name="The Broad Institute Genome Sequencing Platform"/>
            <person name="Earl A."/>
            <person name="Ward D."/>
            <person name="Feldgarden M."/>
            <person name="Gevers D."/>
            <person name="Strauss J."/>
            <person name="Ambrose C.E."/>
            <person name="Allen-Vercoe E."/>
            <person name="Walker B."/>
            <person name="Young S.K."/>
            <person name="Zeng Q."/>
            <person name="Gargeya S."/>
            <person name="Fitzgerald M."/>
            <person name="Haas B."/>
            <person name="Abouelleil A."/>
            <person name="Alvarado L."/>
            <person name="Arachchi H.M."/>
            <person name="Berlin A.M."/>
            <person name="Chapman S.B."/>
            <person name="Goldberg J."/>
            <person name="Griggs A."/>
            <person name="Gujja S."/>
            <person name="Hansen M."/>
            <person name="Howarth C."/>
            <person name="Imamovic A."/>
            <person name="Larimer J."/>
            <person name="McCowen C."/>
            <person name="Montmayeur A."/>
            <person name="Murphy C."/>
            <person name="Neiman D."/>
            <person name="Pearson M."/>
            <person name="Priest M."/>
            <person name="Roberts A."/>
            <person name="Saif S."/>
            <person name="Shea T."/>
            <person name="Sisk P."/>
            <person name="Sykes S."/>
            <person name="Wortman J."/>
            <person name="Nusbaum C."/>
            <person name="Birren B."/>
        </authorList>
    </citation>
    <scope>NUCLEOTIDE SEQUENCE [LARGE SCALE GENOMIC DNA]</scope>
    <source>
        <strain evidence="2 3">7_1</strain>
    </source>
</reference>
<dbReference type="Proteomes" id="UP000002799">
    <property type="component" value="Chromosome"/>
</dbReference>